<feature type="compositionally biased region" description="Low complexity" evidence="2">
    <location>
        <begin position="119"/>
        <end position="133"/>
    </location>
</feature>
<comment type="function">
    <text evidence="1">Non-essential cell division protein.</text>
</comment>
<name>A0A5Y4CHJ8_SALER</name>
<comment type="similarity">
    <text evidence="1">Belongs to the DamX family.</text>
</comment>
<evidence type="ECO:0000313" key="4">
    <source>
        <dbReference type="EMBL" id="ECJ9902100.1"/>
    </source>
</evidence>
<gene>
    <name evidence="1 4" type="primary">damX</name>
    <name evidence="4" type="ORF">FQQ32_18745</name>
</gene>
<evidence type="ECO:0000256" key="2">
    <source>
        <dbReference type="SAM" id="MobiDB-lite"/>
    </source>
</evidence>
<dbReference type="InterPro" id="IPR036680">
    <property type="entry name" value="SPOR-like_sf"/>
</dbReference>
<dbReference type="InterPro" id="IPR007730">
    <property type="entry name" value="SPOR-like_dom"/>
</dbReference>
<dbReference type="HAMAP" id="MF_02021">
    <property type="entry name" value="DamX"/>
    <property type="match status" value="1"/>
</dbReference>
<organism evidence="4">
    <name type="scientific">Salmonella enterica</name>
    <name type="common">Salmonella choleraesuis</name>
    <dbReference type="NCBI Taxonomy" id="28901"/>
    <lineage>
        <taxon>Bacteria</taxon>
        <taxon>Pseudomonadati</taxon>
        <taxon>Pseudomonadota</taxon>
        <taxon>Gammaproteobacteria</taxon>
        <taxon>Enterobacterales</taxon>
        <taxon>Enterobacteriaceae</taxon>
        <taxon>Salmonella</taxon>
    </lineage>
</organism>
<dbReference type="Gene3D" id="3.30.70.1070">
    <property type="entry name" value="Sporulation related repeat"/>
    <property type="match status" value="1"/>
</dbReference>
<dbReference type="PROSITE" id="PS51724">
    <property type="entry name" value="SPOR"/>
    <property type="match status" value="1"/>
</dbReference>
<accession>A0A5Y4CHJ8</accession>
<feature type="compositionally biased region" description="Low complexity" evidence="2">
    <location>
        <begin position="263"/>
        <end position="272"/>
    </location>
</feature>
<keyword evidence="1" id="KW-0812">Transmembrane</keyword>
<dbReference type="InterPro" id="IPR032899">
    <property type="entry name" value="DamX"/>
</dbReference>
<feature type="region of interest" description="Disordered" evidence="2">
    <location>
        <begin position="119"/>
        <end position="138"/>
    </location>
</feature>
<dbReference type="GO" id="GO:0032506">
    <property type="term" value="P:cytokinetic process"/>
    <property type="evidence" value="ECO:0007669"/>
    <property type="project" value="InterPro"/>
</dbReference>
<feature type="compositionally biased region" description="Polar residues" evidence="2">
    <location>
        <begin position="157"/>
        <end position="183"/>
    </location>
</feature>
<reference evidence="4" key="1">
    <citation type="submission" date="2019-07" db="EMBL/GenBank/DDBJ databases">
        <authorList>
            <consortium name="PulseNet: The National Subtyping Network for Foodborne Disease Surveillance"/>
            <person name="Tarr C.L."/>
            <person name="Trees E."/>
            <person name="Katz L.S."/>
            <person name="Carleton-Romer H.A."/>
            <person name="Stroika S."/>
            <person name="Kucerova Z."/>
            <person name="Roache K.F."/>
            <person name="Sabol A.L."/>
            <person name="Besser J."/>
            <person name="Gerner-Smidt P."/>
        </authorList>
    </citation>
    <scope>NUCLEOTIDE SEQUENCE</scope>
    <source>
        <strain evidence="4">PNUSAS085449</strain>
    </source>
</reference>
<feature type="region of interest" description="Disordered" evidence="2">
    <location>
        <begin position="144"/>
        <end position="186"/>
    </location>
</feature>
<evidence type="ECO:0000259" key="3">
    <source>
        <dbReference type="PROSITE" id="PS51724"/>
    </source>
</evidence>
<feature type="region of interest" description="Disordered" evidence="2">
    <location>
        <begin position="221"/>
        <end position="322"/>
    </location>
</feature>
<dbReference type="NCBIfam" id="NF008153">
    <property type="entry name" value="PRK10905.1"/>
    <property type="match status" value="1"/>
</dbReference>
<dbReference type="EMBL" id="AAJAEW010000138">
    <property type="protein sequence ID" value="ECJ9902100.1"/>
    <property type="molecule type" value="Genomic_DNA"/>
</dbReference>
<keyword evidence="1" id="KW-0472">Membrane</keyword>
<sequence length="419" mass="45020">MDEFKPEDELKPDPSDRRTGRSRQSSERDNEPQINFDDVDLDADDRRPTRTRKARSEEPEVEEEYESDEDDTVDEERVERRPRKRKKAAHKPASRQYMMMGVGVLVLLLLIIGIGSALKAPSTSSSEPSASGEKSIDLSGNAADQANATQPAPGATSAEQTAGNTSQDISLPPISSTPTQGQSPVVADGQQRVEVQGDLNNALTQNPEQMNNVAVNSTLPTEPATVAPVRNGSTTRQAAVSEPAERHNTRPERKQAVIEPKKPQTTAKTTTAEPKKPVAPMKRTEPAAPAATPKATTATASTAPVQTAKPAQASTTPVAGGGKSAGNVGALKSAPSSHYTLQLSSSSNYDNLNGWAKKENLKNYVVYETTRNGQPWYVLVTGMYASKEDAKRAVSTLPADVQAKNPWAKPLHQVQADLK</sequence>
<dbReference type="GO" id="GO:0042834">
    <property type="term" value="F:peptidoglycan binding"/>
    <property type="evidence" value="ECO:0007669"/>
    <property type="project" value="InterPro"/>
</dbReference>
<evidence type="ECO:0000256" key="1">
    <source>
        <dbReference type="HAMAP-Rule" id="MF_02021"/>
    </source>
</evidence>
<feature type="transmembrane region" description="Helical" evidence="1">
    <location>
        <begin position="97"/>
        <end position="118"/>
    </location>
</feature>
<protein>
    <recommendedName>
        <fullName evidence="1">Cell division protein DamX</fullName>
    </recommendedName>
</protein>
<feature type="compositionally biased region" description="Basic and acidic residues" evidence="2">
    <location>
        <begin position="7"/>
        <end position="31"/>
    </location>
</feature>
<dbReference type="GO" id="GO:0030428">
    <property type="term" value="C:cell septum"/>
    <property type="evidence" value="ECO:0007669"/>
    <property type="project" value="InterPro"/>
</dbReference>
<feature type="domain" description="SPOR" evidence="3">
    <location>
        <begin position="333"/>
        <end position="410"/>
    </location>
</feature>
<feature type="region of interest" description="Disordered" evidence="2">
    <location>
        <begin position="1"/>
        <end position="93"/>
    </location>
</feature>
<comment type="caution">
    <text evidence="4">The sequence shown here is derived from an EMBL/GenBank/DDBJ whole genome shotgun (WGS) entry which is preliminary data.</text>
</comment>
<keyword evidence="1" id="KW-0131">Cell cycle</keyword>
<dbReference type="Pfam" id="PF05036">
    <property type="entry name" value="SPOR"/>
    <property type="match status" value="1"/>
</dbReference>
<keyword evidence="1" id="KW-1003">Cell membrane</keyword>
<comment type="subcellular location">
    <subcellularLocation>
        <location evidence="1">Cell inner membrane</location>
        <topology evidence="1">Single-pass membrane protein</topology>
    </subcellularLocation>
    <text evidence="1">Localizes at the septal ring.</text>
</comment>
<keyword evidence="1" id="KW-1133">Transmembrane helix</keyword>
<keyword evidence="1" id="KW-0997">Cell inner membrane</keyword>
<dbReference type="SUPFAM" id="SSF110997">
    <property type="entry name" value="Sporulation related repeat"/>
    <property type="match status" value="1"/>
</dbReference>
<feature type="compositionally biased region" description="Basic and acidic residues" evidence="2">
    <location>
        <begin position="44"/>
        <end position="58"/>
    </location>
</feature>
<feature type="compositionally biased region" description="Low complexity" evidence="2">
    <location>
        <begin position="286"/>
        <end position="308"/>
    </location>
</feature>
<keyword evidence="1 4" id="KW-0132">Cell division</keyword>
<feature type="compositionally biased region" description="Basic and acidic residues" evidence="2">
    <location>
        <begin position="243"/>
        <end position="262"/>
    </location>
</feature>
<comment type="domain">
    <text evidence="1">The SPOR domain binds septal peptidoglycans and is required to target DamX to the septal ring.</text>
</comment>
<feature type="compositionally biased region" description="Basic residues" evidence="2">
    <location>
        <begin position="80"/>
        <end position="93"/>
    </location>
</feature>
<proteinExistence type="inferred from homology"/>
<dbReference type="AlphaFoldDB" id="A0A5Y4CHJ8"/>
<dbReference type="GO" id="GO:0005886">
    <property type="term" value="C:plasma membrane"/>
    <property type="evidence" value="ECO:0007669"/>
    <property type="project" value="UniProtKB-SubCell"/>
</dbReference>
<feature type="compositionally biased region" description="Acidic residues" evidence="2">
    <location>
        <begin position="59"/>
        <end position="76"/>
    </location>
</feature>